<dbReference type="AlphaFoldDB" id="A0A9W9CWQ8"/>
<dbReference type="GO" id="GO:0050660">
    <property type="term" value="F:flavin adenine dinucleotide binding"/>
    <property type="evidence" value="ECO:0007669"/>
    <property type="project" value="InterPro"/>
</dbReference>
<accession>A0A9W9CWQ8</accession>
<dbReference type="PANTHER" id="PTHR23023">
    <property type="entry name" value="DIMETHYLANILINE MONOOXYGENASE"/>
    <property type="match status" value="1"/>
</dbReference>
<dbReference type="InterPro" id="IPR050346">
    <property type="entry name" value="FMO-like"/>
</dbReference>
<dbReference type="InterPro" id="IPR036188">
    <property type="entry name" value="FAD/NAD-bd_sf"/>
</dbReference>
<dbReference type="InterPro" id="IPR020946">
    <property type="entry name" value="Flavin_mOase-like"/>
</dbReference>
<name>A0A9W9CWQ8_9PEZI</name>
<dbReference type="PRINTS" id="PR00469">
    <property type="entry name" value="PNDRDTASEII"/>
</dbReference>
<evidence type="ECO:0000256" key="4">
    <source>
        <dbReference type="ARBA" id="ARBA00023002"/>
    </source>
</evidence>
<dbReference type="Pfam" id="PF00743">
    <property type="entry name" value="FMO-like"/>
    <property type="match status" value="1"/>
</dbReference>
<comment type="similarity">
    <text evidence="1">Belongs to the FMO family.</text>
</comment>
<evidence type="ECO:0000313" key="6">
    <source>
        <dbReference type="Proteomes" id="UP001140453"/>
    </source>
</evidence>
<dbReference type="EMBL" id="JAPEVB010000004">
    <property type="protein sequence ID" value="KAJ4390141.1"/>
    <property type="molecule type" value="Genomic_DNA"/>
</dbReference>
<evidence type="ECO:0000256" key="1">
    <source>
        <dbReference type="ARBA" id="ARBA00009183"/>
    </source>
</evidence>
<keyword evidence="2" id="KW-0285">Flavoprotein</keyword>
<dbReference type="GO" id="GO:0004499">
    <property type="term" value="F:N,N-dimethylaniline monooxygenase activity"/>
    <property type="evidence" value="ECO:0007669"/>
    <property type="project" value="InterPro"/>
</dbReference>
<dbReference type="SUPFAM" id="SSF51905">
    <property type="entry name" value="FAD/NAD(P)-binding domain"/>
    <property type="match status" value="1"/>
</dbReference>
<keyword evidence="3" id="KW-0274">FAD</keyword>
<dbReference type="OrthoDB" id="66881at2759"/>
<evidence type="ECO:0000256" key="2">
    <source>
        <dbReference type="ARBA" id="ARBA00022630"/>
    </source>
</evidence>
<reference evidence="5" key="1">
    <citation type="submission" date="2022-10" db="EMBL/GenBank/DDBJ databases">
        <title>Tapping the CABI collections for fungal endophytes: first genome assemblies for Collariella, Neodidymelliopsis, Ascochyta clinopodiicola, Didymella pomorum, Didymosphaeria variabile, Neocosmospora piperis and Neocucurbitaria cava.</title>
        <authorList>
            <person name="Hill R."/>
        </authorList>
    </citation>
    <scope>NUCLEOTIDE SEQUENCE</scope>
    <source>
        <strain evidence="5">IMI 355082</strain>
    </source>
</reference>
<protein>
    <submittedName>
        <fullName evidence="5">Uncharacterized protein</fullName>
    </submittedName>
</protein>
<evidence type="ECO:0000313" key="5">
    <source>
        <dbReference type="EMBL" id="KAJ4390141.1"/>
    </source>
</evidence>
<dbReference type="InterPro" id="IPR036291">
    <property type="entry name" value="NAD(P)-bd_dom_sf"/>
</dbReference>
<dbReference type="PRINTS" id="PR00368">
    <property type="entry name" value="FADPNR"/>
</dbReference>
<dbReference type="SUPFAM" id="SSF51735">
    <property type="entry name" value="NAD(P)-binding Rossmann-fold domains"/>
    <property type="match status" value="1"/>
</dbReference>
<keyword evidence="6" id="KW-1185">Reference proteome</keyword>
<organism evidence="5 6">
    <name type="scientific">Gnomoniopsis smithogilvyi</name>
    <dbReference type="NCBI Taxonomy" id="1191159"/>
    <lineage>
        <taxon>Eukaryota</taxon>
        <taxon>Fungi</taxon>
        <taxon>Dikarya</taxon>
        <taxon>Ascomycota</taxon>
        <taxon>Pezizomycotina</taxon>
        <taxon>Sordariomycetes</taxon>
        <taxon>Sordariomycetidae</taxon>
        <taxon>Diaporthales</taxon>
        <taxon>Gnomoniaceae</taxon>
        <taxon>Gnomoniopsis</taxon>
    </lineage>
</organism>
<keyword evidence="4" id="KW-0560">Oxidoreductase</keyword>
<dbReference type="Proteomes" id="UP001140453">
    <property type="component" value="Unassembled WGS sequence"/>
</dbReference>
<gene>
    <name evidence="5" type="ORF">N0V93_007615</name>
</gene>
<evidence type="ECO:0000256" key="3">
    <source>
        <dbReference type="ARBA" id="ARBA00022827"/>
    </source>
</evidence>
<dbReference type="GO" id="GO:0050661">
    <property type="term" value="F:NADP binding"/>
    <property type="evidence" value="ECO:0007669"/>
    <property type="project" value="InterPro"/>
</dbReference>
<proteinExistence type="inferred from homology"/>
<sequence length="517" mass="57839">MPAESKVENPLVHPILFTYQVGQYLTSKILSPAPPDPDRPLGRPNVAIIGAGITGVSAAAHCVGHGFDCTIFEAGSEEELGGIWSRVNKTSSLQIHSVMYRFFPTVQWTSGYPDRQQILSQLRQVWKQYGLESKTKFNTKINKVYQDDKGRWILNDPSNGTFDGLIAAVGTCGDPKRPHIPGMEKFRGPIYHSSELTGKKAKGKKIVVIGGGASAVEALEFAANEEASKIYILARSDKWIIPRNAVVDTLLAFNIFGQETIFSWIPELLLKKLFYRDLEDIAPTDKGIFMDTPMVNSDVMHKIRAGTAEWVRCDIESVEENGVKVNRRNKGVPAGGPGKEDTIDADMIVLATGFQRPSLSFLPEDSFQEPYGAPNWYLQTIPPVHPSVAAINCTYLSGIGSVGNWHIGIYTRILLMFLVDPLTRPSTFWMERWIDMTKLLKSFSPTGAFDFFTYLELVWWFTFSVAFNPFRWKWALFVFFGLGIALPRRIIEVEDKVRNGLGRPSSHVGNRDQGRSI</sequence>
<comment type="caution">
    <text evidence="5">The sequence shown here is derived from an EMBL/GenBank/DDBJ whole genome shotgun (WGS) entry which is preliminary data.</text>
</comment>
<dbReference type="Gene3D" id="3.50.50.60">
    <property type="entry name" value="FAD/NAD(P)-binding domain"/>
    <property type="match status" value="1"/>
</dbReference>